<evidence type="ECO:0000313" key="3">
    <source>
        <dbReference type="Proteomes" id="UP000243519"/>
    </source>
</evidence>
<sequence>MILDTDLEKLELLSPDASDLQSRHSTPFLRKFSIPRAREWLSRHCIPKKKCDSCQHEKERHKETQELIQLECEKLKQYLCQRESQLRKGYELQMENVQYKWHRQQAEIERLRAYVTRECQQQKEYQLQNYNSLPNRVVDIQNQKHEHPALSQASLHPSNTQEATVKKMFEYMCYMETHDNKKIKGYCCRGCQDQHSSTASFSQRELDKASSERFRDVKNLVLAARNKGNIETFPETILEYCLRIFPTSKHKKVTRYDFAYMFFNIDYPLCPHTQLYDALAKMIFTTSGPTYSNEIVYGWADKSDQCRACKTHISLEILPSDTPGNDNQEWCALKVRRTIGRLYSPLEEDWLAQAYAYDYSPIDEHNKLSDDWFRAYWRTLSTGSPSSRRPGFDLKTCRDPAHRCPNRYAWDPIRPSRTASDEQYRERRWVRSQSKNSKARVPGRAARPHHIQPVTHNNYNINTSFNTPYSKFNCLLDKDSSLKLADFGRATTIGRFLEETMPIPSRASALLPVLELVTSSSIKQARLRQSFSMNVMADSGGIPL</sequence>
<feature type="region of interest" description="Disordered" evidence="1">
    <location>
        <begin position="419"/>
        <end position="446"/>
    </location>
</feature>
<dbReference type="EMBL" id="LHPN01000004">
    <property type="protein sequence ID" value="OAL72665.1"/>
    <property type="molecule type" value="Genomic_DNA"/>
</dbReference>
<dbReference type="AlphaFoldDB" id="A0A178FLE0"/>
<organism evidence="2 3">
    <name type="scientific">Trichophyton violaceum</name>
    <dbReference type="NCBI Taxonomy" id="34388"/>
    <lineage>
        <taxon>Eukaryota</taxon>
        <taxon>Fungi</taxon>
        <taxon>Dikarya</taxon>
        <taxon>Ascomycota</taxon>
        <taxon>Pezizomycotina</taxon>
        <taxon>Eurotiomycetes</taxon>
        <taxon>Eurotiomycetidae</taxon>
        <taxon>Onygenales</taxon>
        <taxon>Arthrodermataceae</taxon>
        <taxon>Trichophyton</taxon>
    </lineage>
</organism>
<evidence type="ECO:0000313" key="2">
    <source>
        <dbReference type="EMBL" id="OAL72665.1"/>
    </source>
</evidence>
<protein>
    <submittedName>
        <fullName evidence="2">Uncharacterized protein</fullName>
    </submittedName>
</protein>
<evidence type="ECO:0000256" key="1">
    <source>
        <dbReference type="SAM" id="MobiDB-lite"/>
    </source>
</evidence>
<feature type="compositionally biased region" description="Basic and acidic residues" evidence="1">
    <location>
        <begin position="419"/>
        <end position="429"/>
    </location>
</feature>
<keyword evidence="3" id="KW-1185">Reference proteome</keyword>
<comment type="caution">
    <text evidence="2">The sequence shown here is derived from an EMBL/GenBank/DDBJ whole genome shotgun (WGS) entry which is preliminary data.</text>
</comment>
<gene>
    <name evidence="2" type="ORF">A7D00_3667</name>
</gene>
<dbReference type="OrthoDB" id="10348393at2759"/>
<accession>A0A178FLE0</accession>
<reference evidence="2 3" key="1">
    <citation type="submission" date="2016-05" db="EMBL/GenBank/DDBJ databases">
        <title>Genome sequencing of Trichophyton violaceum CMCC(F)T3l isolated from hair.</title>
        <authorList>
            <person name="Zhan P."/>
            <person name="Tao Y."/>
            <person name="Liu W."/>
        </authorList>
    </citation>
    <scope>NUCLEOTIDE SEQUENCE [LARGE SCALE GENOMIC DNA]</scope>
    <source>
        <strain evidence="3">CMCC(F)T3l</strain>
    </source>
</reference>
<proteinExistence type="predicted"/>
<name>A0A178FLE0_TRIVO</name>
<dbReference type="Proteomes" id="UP000243519">
    <property type="component" value="Unassembled WGS sequence"/>
</dbReference>